<evidence type="ECO:0000259" key="2">
    <source>
        <dbReference type="Pfam" id="PF13478"/>
    </source>
</evidence>
<dbReference type="Pfam" id="PF02625">
    <property type="entry name" value="XdhC_CoxI"/>
    <property type="match status" value="1"/>
</dbReference>
<evidence type="ECO:0000313" key="4">
    <source>
        <dbReference type="Proteomes" id="UP000607796"/>
    </source>
</evidence>
<organism evidence="3 4">
    <name type="scientific">Salipiger mangrovisoli</name>
    <dbReference type="NCBI Taxonomy" id="2865933"/>
    <lineage>
        <taxon>Bacteria</taxon>
        <taxon>Pseudomonadati</taxon>
        <taxon>Pseudomonadota</taxon>
        <taxon>Alphaproteobacteria</taxon>
        <taxon>Rhodobacterales</taxon>
        <taxon>Roseobacteraceae</taxon>
        <taxon>Salipiger</taxon>
    </lineage>
</organism>
<proteinExistence type="predicted"/>
<feature type="domain" description="XdhC Rossmann" evidence="2">
    <location>
        <begin position="120"/>
        <end position="251"/>
    </location>
</feature>
<gene>
    <name evidence="3" type="ORF">IQ782_27210</name>
</gene>
<dbReference type="Proteomes" id="UP000607796">
    <property type="component" value="Unassembled WGS sequence"/>
</dbReference>
<reference evidence="3 4" key="1">
    <citation type="journal article" date="2021" name="Int. J. Syst. Evol. Microbiol.">
        <title>Salipiger mangrovisoli sp. nov., isolated from mangrove soil and the proposal for the reclassification of Paraphaeobacter pallidus as Salipiger pallidus comb. nov.</title>
        <authorList>
            <person name="Du J."/>
            <person name="Liu Y."/>
            <person name="Pei T."/>
            <person name="Deng M.R."/>
            <person name="Zhu H."/>
        </authorList>
    </citation>
    <scope>NUCLEOTIDE SEQUENCE [LARGE SCALE GENOMIC DNA]</scope>
    <source>
        <strain evidence="3 4">6D45A</strain>
    </source>
</reference>
<feature type="domain" description="XdhC- CoxI" evidence="1">
    <location>
        <begin position="14"/>
        <end position="79"/>
    </location>
</feature>
<name>A0ABR9XAA8_9RHOB</name>
<dbReference type="PANTHER" id="PTHR30388:SF6">
    <property type="entry name" value="XANTHINE DEHYDROGENASE SUBUNIT A-RELATED"/>
    <property type="match status" value="1"/>
</dbReference>
<dbReference type="InterPro" id="IPR003777">
    <property type="entry name" value="XdhC_CoxI"/>
</dbReference>
<dbReference type="InterPro" id="IPR052698">
    <property type="entry name" value="MoCofactor_Util/Proc"/>
</dbReference>
<comment type="caution">
    <text evidence="3">The sequence shown here is derived from an EMBL/GenBank/DDBJ whole genome shotgun (WGS) entry which is preliminary data.</text>
</comment>
<dbReference type="Gene3D" id="3.40.50.720">
    <property type="entry name" value="NAD(P)-binding Rossmann-like Domain"/>
    <property type="match status" value="1"/>
</dbReference>
<evidence type="ECO:0000259" key="1">
    <source>
        <dbReference type="Pfam" id="PF02625"/>
    </source>
</evidence>
<dbReference type="Pfam" id="PF13478">
    <property type="entry name" value="XdhC_C"/>
    <property type="match status" value="1"/>
</dbReference>
<accession>A0ABR9XAA8</accession>
<keyword evidence="4" id="KW-1185">Reference proteome</keyword>
<dbReference type="EMBL" id="JADFFK010000036">
    <property type="protein sequence ID" value="MBE9640545.1"/>
    <property type="molecule type" value="Genomic_DNA"/>
</dbReference>
<evidence type="ECO:0000313" key="3">
    <source>
        <dbReference type="EMBL" id="MBE9640545.1"/>
    </source>
</evidence>
<dbReference type="RefSeq" id="WP_194137814.1">
    <property type="nucleotide sequence ID" value="NZ_JADFFK010000036.1"/>
</dbReference>
<protein>
    <submittedName>
        <fullName evidence="3">XdhC family protein</fullName>
    </submittedName>
</protein>
<dbReference type="PANTHER" id="PTHR30388">
    <property type="entry name" value="ALDEHYDE OXIDOREDUCTASE MOLYBDENUM COFACTOR ASSEMBLY PROTEIN"/>
    <property type="match status" value="1"/>
</dbReference>
<dbReference type="InterPro" id="IPR027051">
    <property type="entry name" value="XdhC_Rossmann_dom"/>
</dbReference>
<sequence>MSDFDIFDVIDRQRRSGRPFCVATVVRTADVTSAKAGAKAVVTEQGEILGHLGGACVRRAVLAATEAALDSGMTRLIRVKPSDKVIALTDADGAQVFKSGCPSGGTVELLIEPYEMPPLLVVFGDTPISRALVAHAALAGYRLALPEAGNGPESAIRFPGTELSALGLGPRDFVIVATQGIQDLACLRAALESPASRVSMVASRRKSETLCAKLAAEGLPPECIARLKSPAGLDIHAIDPQEIALSVLSEIILWRNTDRALRGDSRKTHA</sequence>